<protein>
    <recommendedName>
        <fullName evidence="2">PEHE domain-containing protein</fullName>
    </recommendedName>
</protein>
<feature type="region of interest" description="Disordered" evidence="1">
    <location>
        <begin position="457"/>
        <end position="493"/>
    </location>
</feature>
<dbReference type="EMBL" id="BDGU01000005">
    <property type="protein sequence ID" value="GAV98812.1"/>
    <property type="molecule type" value="Genomic_DNA"/>
</dbReference>
<evidence type="ECO:0000259" key="2">
    <source>
        <dbReference type="SMART" id="SM01300"/>
    </source>
</evidence>
<feature type="region of interest" description="Disordered" evidence="1">
    <location>
        <begin position="747"/>
        <end position="786"/>
    </location>
</feature>
<keyword evidence="4" id="KW-1185">Reference proteome</keyword>
<dbReference type="Proteomes" id="UP000188533">
    <property type="component" value="Unassembled WGS sequence"/>
</dbReference>
<dbReference type="Pfam" id="PF15460">
    <property type="entry name" value="SAS4"/>
    <property type="match status" value="1"/>
</dbReference>
<comment type="caution">
    <text evidence="3">The sequence shown here is derived from an EMBL/GenBank/DDBJ whole genome shotgun (WGS) entry which is preliminary data.</text>
</comment>
<dbReference type="Pfam" id="PF13840">
    <property type="entry name" value="ACT_7"/>
    <property type="match status" value="1"/>
</dbReference>
<feature type="region of interest" description="Disordered" evidence="1">
    <location>
        <begin position="329"/>
        <end position="435"/>
    </location>
</feature>
<evidence type="ECO:0000256" key="1">
    <source>
        <dbReference type="SAM" id="MobiDB-lite"/>
    </source>
</evidence>
<feature type="compositionally biased region" description="Basic and acidic residues" evidence="1">
    <location>
        <begin position="747"/>
        <end position="778"/>
    </location>
</feature>
<reference evidence="3 4" key="2">
    <citation type="submission" date="2017-02" db="EMBL/GenBank/DDBJ databases">
        <title>A genome survey and senescence transcriptome analysis in Lentinula edodes.</title>
        <authorList>
            <person name="Sakamoto Y."/>
            <person name="Nakade K."/>
            <person name="Sato S."/>
            <person name="Yoshida Y."/>
            <person name="Miyazaki K."/>
            <person name="Natsume S."/>
            <person name="Konno N."/>
        </authorList>
    </citation>
    <scope>NUCLEOTIDE SEQUENCE [LARGE SCALE GENOMIC DNA]</scope>
    <source>
        <strain evidence="3 4">NBRC 111202</strain>
    </source>
</reference>
<proteinExistence type="predicted"/>
<dbReference type="SMART" id="SM01300">
    <property type="entry name" value="PEHE"/>
    <property type="match status" value="1"/>
</dbReference>
<dbReference type="GO" id="GO:0006520">
    <property type="term" value="P:amino acid metabolic process"/>
    <property type="evidence" value="ECO:0007669"/>
    <property type="project" value="UniProtKB-ARBA"/>
</dbReference>
<dbReference type="InterPro" id="IPR027795">
    <property type="entry name" value="CASTOR_ACT_dom"/>
</dbReference>
<dbReference type="InterPro" id="IPR029184">
    <property type="entry name" value="Sas4_dom"/>
</dbReference>
<feature type="compositionally biased region" description="Basic and acidic residues" evidence="1">
    <location>
        <begin position="464"/>
        <end position="474"/>
    </location>
</feature>
<sequence>MPPPIDHPCLHLLVLPDTFFVSKLEPIEPVPQSIIDHLINDSRFLSLTRNQEETSIVGQWHDGIPAAFEHEAVWRCIKLQGPMEFSLVGVLAQLAAPLKEAGIGIFVVSTWNTDYLLVNASNCETDIMILDTFKRQSENDPLIPKDTPFFLTTDSNLAPSEASTSSININARGYERYFDRPDVIEGYREQKMIETPASYSRNAVDTSDEAYLQRHRKYEKFEKRQRLREKEKLQHEQYKLRERVEQLRAMDYSAFLALPASSFALFPDGQELDASGQLLNGSSVTEGERRKKEMLAVAESLEERYKILLPPSQKWRKYLSASAEGDEQAELSTAASTSKRYPLPDDGESEVEEKELEEDSLSKQPIKLKLNFSKSVEPPVKRSRPTKKEKKYKNDTLVPSPPAERFEPLSPPTGTPRKISSLPPSAPSPMHPEIATLSIPDSDQILITDEIDQLAESSQSKFEPLSHKSNEKRFASKRRGRLSRNKLMSPSDVVLDGSAEALIDELATPTPEAPLPVSQPVRKKRRTTVAVDESSAVFPDKERDKESGSMPPPPHPDAAIWGESISAPVARRSSSRAPPRIKKECGLVLAAQNYEKGSSRIRRQRHNIAWGFKVPSDVTDMEMDFELPLWLLHDDTFQLRFSLHIGFEEDPRYTQQINPSFKLNPRFVNGERVCTPENERLVNALETSHREHSEESQSEDSGSEYEDGEGMKKAIVIGGDKLFEIEQQEDEVEPGNIGGEEEEMMIRQKDEGGELSEDRNNDVEGMIVDREEADREARMAMNKKLW</sequence>
<dbReference type="Gene3D" id="3.30.2130.10">
    <property type="entry name" value="VC0802-like"/>
    <property type="match status" value="1"/>
</dbReference>
<feature type="region of interest" description="Disordered" evidence="1">
    <location>
        <begin position="686"/>
        <end position="709"/>
    </location>
</feature>
<feature type="compositionally biased region" description="Basic residues" evidence="1">
    <location>
        <begin position="475"/>
        <end position="484"/>
    </location>
</feature>
<dbReference type="InterPro" id="IPR029332">
    <property type="entry name" value="PEHE_dom"/>
</dbReference>
<dbReference type="SUPFAM" id="SSF55021">
    <property type="entry name" value="ACT-like"/>
    <property type="match status" value="1"/>
</dbReference>
<feature type="compositionally biased region" description="Polar residues" evidence="1">
    <location>
        <begin position="330"/>
        <end position="339"/>
    </location>
</feature>
<accession>A0A1Q3DV06</accession>
<evidence type="ECO:0000313" key="3">
    <source>
        <dbReference type="EMBL" id="GAV98812.1"/>
    </source>
</evidence>
<evidence type="ECO:0000313" key="4">
    <source>
        <dbReference type="Proteomes" id="UP000188533"/>
    </source>
</evidence>
<name>A0A1Q3DV06_LENED</name>
<dbReference type="GO" id="GO:0046394">
    <property type="term" value="P:carboxylic acid biosynthetic process"/>
    <property type="evidence" value="ECO:0007669"/>
    <property type="project" value="UniProtKB-ARBA"/>
</dbReference>
<dbReference type="AlphaFoldDB" id="A0A1Q3DV06"/>
<reference evidence="3 4" key="1">
    <citation type="submission" date="2016-08" db="EMBL/GenBank/DDBJ databases">
        <authorList>
            <consortium name="Lentinula edodes genome sequencing consortium"/>
            <person name="Sakamoto Y."/>
            <person name="Nakade K."/>
            <person name="Sato S."/>
            <person name="Yoshida Y."/>
            <person name="Miyazaki K."/>
            <person name="Natsume S."/>
            <person name="Konno N."/>
        </authorList>
    </citation>
    <scope>NUCLEOTIDE SEQUENCE [LARGE SCALE GENOMIC DNA]</scope>
    <source>
        <strain evidence="3 4">NBRC 111202</strain>
    </source>
</reference>
<dbReference type="InterPro" id="IPR045865">
    <property type="entry name" value="ACT-like_dom_sf"/>
</dbReference>
<dbReference type="GO" id="GO:0000123">
    <property type="term" value="C:histone acetyltransferase complex"/>
    <property type="evidence" value="ECO:0007669"/>
    <property type="project" value="UniProtKB-ARBA"/>
</dbReference>
<gene>
    <name evidence="3" type="ORF">LENED_000221</name>
</gene>
<organism evidence="3 4">
    <name type="scientific">Lentinula edodes</name>
    <name type="common">Shiitake mushroom</name>
    <name type="synonym">Lentinus edodes</name>
    <dbReference type="NCBI Taxonomy" id="5353"/>
    <lineage>
        <taxon>Eukaryota</taxon>
        <taxon>Fungi</taxon>
        <taxon>Dikarya</taxon>
        <taxon>Basidiomycota</taxon>
        <taxon>Agaricomycotina</taxon>
        <taxon>Agaricomycetes</taxon>
        <taxon>Agaricomycetidae</taxon>
        <taxon>Agaricales</taxon>
        <taxon>Marasmiineae</taxon>
        <taxon>Omphalotaceae</taxon>
        <taxon>Lentinula</taxon>
    </lineage>
</organism>
<feature type="domain" description="PEHE" evidence="2">
    <location>
        <begin position="193"/>
        <end position="307"/>
    </location>
</feature>
<feature type="compositionally biased region" description="Basic residues" evidence="1">
    <location>
        <begin position="381"/>
        <end position="391"/>
    </location>
</feature>
<feature type="compositionally biased region" description="Acidic residues" evidence="1">
    <location>
        <begin position="696"/>
        <end position="708"/>
    </location>
</feature>
<feature type="compositionally biased region" description="Acidic residues" evidence="1">
    <location>
        <begin position="345"/>
        <end position="359"/>
    </location>
</feature>
<feature type="region of interest" description="Disordered" evidence="1">
    <location>
        <begin position="505"/>
        <end position="560"/>
    </location>
</feature>